<feature type="compositionally biased region" description="Gly residues" evidence="1">
    <location>
        <begin position="132"/>
        <end position="145"/>
    </location>
</feature>
<proteinExistence type="predicted"/>
<comment type="caution">
    <text evidence="3">The sequence shown here is derived from an EMBL/GenBank/DDBJ whole genome shotgun (WGS) entry which is preliminary data.</text>
</comment>
<evidence type="ECO:0000313" key="3">
    <source>
        <dbReference type="EMBL" id="KAJ7191394.1"/>
    </source>
</evidence>
<gene>
    <name evidence="3" type="ORF">GGX14DRAFT_407190</name>
</gene>
<keyword evidence="2" id="KW-0732">Signal</keyword>
<feature type="compositionally biased region" description="Polar residues" evidence="1">
    <location>
        <begin position="210"/>
        <end position="223"/>
    </location>
</feature>
<feature type="chain" id="PRO_5042006408" description="Extracellular membrane protein CFEM domain-containing protein" evidence="2">
    <location>
        <begin position="20"/>
        <end position="249"/>
    </location>
</feature>
<feature type="compositionally biased region" description="Low complexity" evidence="1">
    <location>
        <begin position="200"/>
        <end position="209"/>
    </location>
</feature>
<feature type="region of interest" description="Disordered" evidence="1">
    <location>
        <begin position="121"/>
        <end position="234"/>
    </location>
</feature>
<feature type="signal peptide" evidence="2">
    <location>
        <begin position="1"/>
        <end position="19"/>
    </location>
</feature>
<name>A0AAD6UNT9_9AGAR</name>
<evidence type="ECO:0000313" key="4">
    <source>
        <dbReference type="Proteomes" id="UP001219525"/>
    </source>
</evidence>
<organism evidence="3 4">
    <name type="scientific">Mycena pura</name>
    <dbReference type="NCBI Taxonomy" id="153505"/>
    <lineage>
        <taxon>Eukaryota</taxon>
        <taxon>Fungi</taxon>
        <taxon>Dikarya</taxon>
        <taxon>Basidiomycota</taxon>
        <taxon>Agaricomycotina</taxon>
        <taxon>Agaricomycetes</taxon>
        <taxon>Agaricomycetidae</taxon>
        <taxon>Agaricales</taxon>
        <taxon>Marasmiineae</taxon>
        <taxon>Mycenaceae</taxon>
        <taxon>Mycena</taxon>
    </lineage>
</organism>
<dbReference type="EMBL" id="JARJCW010000133">
    <property type="protein sequence ID" value="KAJ7191394.1"/>
    <property type="molecule type" value="Genomic_DNA"/>
</dbReference>
<reference evidence="3" key="1">
    <citation type="submission" date="2023-03" db="EMBL/GenBank/DDBJ databases">
        <title>Massive genome expansion in bonnet fungi (Mycena s.s.) driven by repeated elements and novel gene families across ecological guilds.</title>
        <authorList>
            <consortium name="Lawrence Berkeley National Laboratory"/>
            <person name="Harder C.B."/>
            <person name="Miyauchi S."/>
            <person name="Viragh M."/>
            <person name="Kuo A."/>
            <person name="Thoen E."/>
            <person name="Andreopoulos B."/>
            <person name="Lu D."/>
            <person name="Skrede I."/>
            <person name="Drula E."/>
            <person name="Henrissat B."/>
            <person name="Morin E."/>
            <person name="Kohler A."/>
            <person name="Barry K."/>
            <person name="LaButti K."/>
            <person name="Morin E."/>
            <person name="Salamov A."/>
            <person name="Lipzen A."/>
            <person name="Mereny Z."/>
            <person name="Hegedus B."/>
            <person name="Baldrian P."/>
            <person name="Stursova M."/>
            <person name="Weitz H."/>
            <person name="Taylor A."/>
            <person name="Grigoriev I.V."/>
            <person name="Nagy L.G."/>
            <person name="Martin F."/>
            <person name="Kauserud H."/>
        </authorList>
    </citation>
    <scope>NUCLEOTIDE SEQUENCE</scope>
    <source>
        <strain evidence="3">9144</strain>
    </source>
</reference>
<feature type="compositionally biased region" description="Low complexity" evidence="1">
    <location>
        <begin position="121"/>
        <end position="131"/>
    </location>
</feature>
<dbReference type="Proteomes" id="UP001219525">
    <property type="component" value="Unassembled WGS sequence"/>
</dbReference>
<feature type="compositionally biased region" description="Gly residues" evidence="1">
    <location>
        <begin position="158"/>
        <end position="170"/>
    </location>
</feature>
<feature type="compositionally biased region" description="Low complexity" evidence="1">
    <location>
        <begin position="146"/>
        <end position="157"/>
    </location>
</feature>
<sequence>MFTLFVFSLCLALALHSSGSPAPGLHNKLRVPRQSSGASILFDTPLSSLPTQCQASCTPVDNCPLSDTCCDQDNAAISADCLNCLVAIGNSDKQDAQNSFDQYQSSCVADGFTVADATIDGTSSGGSASSSSGGGSSSASSGGGSASTSSSGGSVSSSGGGSASTSGSGGSVSTSGSGGSVSSSGDGSASSSSGGGAGANGSDDGAGSTTTSDKAASTQSPSGKGNGARRTTGPVGMLAMAGLALGVLL</sequence>
<evidence type="ECO:0000256" key="1">
    <source>
        <dbReference type="SAM" id="MobiDB-lite"/>
    </source>
</evidence>
<protein>
    <recommendedName>
        <fullName evidence="5">Extracellular membrane protein CFEM domain-containing protein</fullName>
    </recommendedName>
</protein>
<dbReference type="AlphaFoldDB" id="A0AAD6UNT9"/>
<evidence type="ECO:0008006" key="5">
    <source>
        <dbReference type="Google" id="ProtNLM"/>
    </source>
</evidence>
<evidence type="ECO:0000256" key="2">
    <source>
        <dbReference type="SAM" id="SignalP"/>
    </source>
</evidence>
<accession>A0AAD6UNT9</accession>
<keyword evidence="4" id="KW-1185">Reference proteome</keyword>
<feature type="compositionally biased region" description="Low complexity" evidence="1">
    <location>
        <begin position="171"/>
        <end position="192"/>
    </location>
</feature>